<sequence>MPWRFGVQLLQAPLLLELLWPPASGVRGETWVDAAELAGRIADRGFHLIELNPDLQVVLPESFALPALRRLQDLKQARGLRYTVHLPLWTLDPSSPVEGIRRASVDVLVEAVFRLAPLEPEVYVLHGAGPLAAEFFTLPGLPGGPRLALMRRFQEQAARSIEELLRRTGLPSRSLALETIQFPLELTLELAEALDLSICFDTGHVISRQPGPVGFGEALARCLPRLAEVHLHDGDYRERPDGSVAWADHLPLGEGAVPVGELFRALEAHGFAGPVIFELSLDAAEASLAFLRQAGLAGSPFEV</sequence>
<dbReference type="EMBL" id="FYEK01000020">
    <property type="protein sequence ID" value="SNB61914.1"/>
    <property type="molecule type" value="Genomic_DNA"/>
</dbReference>
<name>A0A212QQV1_9CHLR</name>
<dbReference type="InParanoid" id="A0A212QQV1"/>
<keyword evidence="2" id="KW-0413">Isomerase</keyword>
<dbReference type="PANTHER" id="PTHR12110:SF53">
    <property type="entry name" value="BLR5974 PROTEIN"/>
    <property type="match status" value="1"/>
</dbReference>
<dbReference type="NCBIfam" id="NF041277">
    <property type="entry name" value="coba_remo_CbiR"/>
    <property type="match status" value="1"/>
</dbReference>
<dbReference type="SUPFAM" id="SSF51658">
    <property type="entry name" value="Xylose isomerase-like"/>
    <property type="match status" value="1"/>
</dbReference>
<dbReference type="InterPro" id="IPR036237">
    <property type="entry name" value="Xyl_isomerase-like_sf"/>
</dbReference>
<evidence type="ECO:0000313" key="3">
    <source>
        <dbReference type="Proteomes" id="UP000197025"/>
    </source>
</evidence>
<dbReference type="GO" id="GO:0016853">
    <property type="term" value="F:isomerase activity"/>
    <property type="evidence" value="ECO:0007669"/>
    <property type="project" value="UniProtKB-KW"/>
</dbReference>
<dbReference type="Gene3D" id="3.20.20.150">
    <property type="entry name" value="Divalent-metal-dependent TIM barrel enzymes"/>
    <property type="match status" value="1"/>
</dbReference>
<gene>
    <name evidence="2" type="ORF">SAMN02746019_00027590</name>
</gene>
<dbReference type="OrthoDB" id="9792261at2"/>
<dbReference type="Proteomes" id="UP000197025">
    <property type="component" value="Unassembled WGS sequence"/>
</dbReference>
<dbReference type="AlphaFoldDB" id="A0A212QQV1"/>
<reference evidence="3" key="1">
    <citation type="submission" date="2017-06" db="EMBL/GenBank/DDBJ databases">
        <authorList>
            <person name="Varghese N."/>
            <person name="Submissions S."/>
        </authorList>
    </citation>
    <scope>NUCLEOTIDE SEQUENCE [LARGE SCALE GENOMIC DNA]</scope>
    <source>
        <strain evidence="3">JAD2</strain>
    </source>
</reference>
<dbReference type="PANTHER" id="PTHR12110">
    <property type="entry name" value="HYDROXYPYRUVATE ISOMERASE"/>
    <property type="match status" value="1"/>
</dbReference>
<dbReference type="InterPro" id="IPR013022">
    <property type="entry name" value="Xyl_isomerase-like_TIM-brl"/>
</dbReference>
<evidence type="ECO:0000259" key="1">
    <source>
        <dbReference type="Pfam" id="PF01261"/>
    </source>
</evidence>
<feature type="domain" description="Xylose isomerase-like TIM barrel" evidence="1">
    <location>
        <begin position="41"/>
        <end position="293"/>
    </location>
</feature>
<proteinExistence type="predicted"/>
<protein>
    <submittedName>
        <fullName evidence="2">Sugar phosphate isomerase/epimerase</fullName>
    </submittedName>
</protein>
<dbReference type="Pfam" id="PF01261">
    <property type="entry name" value="AP_endonuc_2"/>
    <property type="match status" value="1"/>
</dbReference>
<accession>A0A212QQV1</accession>
<evidence type="ECO:0000313" key="2">
    <source>
        <dbReference type="EMBL" id="SNB61914.1"/>
    </source>
</evidence>
<organism evidence="2 3">
    <name type="scientific">Thermoflexus hugenholtzii JAD2</name>
    <dbReference type="NCBI Taxonomy" id="877466"/>
    <lineage>
        <taxon>Bacteria</taxon>
        <taxon>Bacillati</taxon>
        <taxon>Chloroflexota</taxon>
        <taxon>Thermoflexia</taxon>
        <taxon>Thermoflexales</taxon>
        <taxon>Thermoflexaceae</taxon>
        <taxon>Thermoflexus</taxon>
    </lineage>
</organism>
<dbReference type="InterPro" id="IPR050312">
    <property type="entry name" value="IolE/XylAMocC-like"/>
</dbReference>
<keyword evidence="3" id="KW-1185">Reference proteome</keyword>
<dbReference type="RefSeq" id="WP_088570677.1">
    <property type="nucleotide sequence ID" value="NZ_FYEK01000020.1"/>
</dbReference>